<dbReference type="Gene3D" id="2.40.10.10">
    <property type="entry name" value="Trypsin-like serine proteases"/>
    <property type="match status" value="2"/>
</dbReference>
<dbReference type="SUPFAM" id="SSF50494">
    <property type="entry name" value="Trypsin-like serine proteases"/>
    <property type="match status" value="1"/>
</dbReference>
<gene>
    <name evidence="4" type="ORF">P4826_16330</name>
</gene>
<evidence type="ECO:0000256" key="1">
    <source>
        <dbReference type="ARBA" id="ARBA00010541"/>
    </source>
</evidence>
<keyword evidence="2" id="KW-0645">Protease</keyword>
<keyword evidence="3" id="KW-0378">Hydrolase</keyword>
<keyword evidence="5" id="KW-1185">Reference proteome</keyword>
<protein>
    <submittedName>
        <fullName evidence="4">Trypsin-like peptidase domain-containing protein</fullName>
    </submittedName>
</protein>
<comment type="similarity">
    <text evidence="1">Belongs to the peptidase S1C family.</text>
</comment>
<dbReference type="EMBL" id="CP136921">
    <property type="protein sequence ID" value="WOO31948.1"/>
    <property type="molecule type" value="Genomic_DNA"/>
</dbReference>
<evidence type="ECO:0000256" key="3">
    <source>
        <dbReference type="ARBA" id="ARBA00022801"/>
    </source>
</evidence>
<dbReference type="PANTHER" id="PTHR43343">
    <property type="entry name" value="PEPTIDASE S12"/>
    <property type="match status" value="1"/>
</dbReference>
<dbReference type="PROSITE" id="PS51257">
    <property type="entry name" value="PROKAR_LIPOPROTEIN"/>
    <property type="match status" value="1"/>
</dbReference>
<dbReference type="Pfam" id="PF13365">
    <property type="entry name" value="Trypsin_2"/>
    <property type="match status" value="1"/>
</dbReference>
<dbReference type="InterPro" id="IPR009003">
    <property type="entry name" value="Peptidase_S1_PA"/>
</dbReference>
<sequence length="259" mass="27501">MNLKHGSTPWVFIFLLQWLWAGCALAQLPDAVQRVKPSVVLVGTYKATDNPRFRFVGTGFVVGDGLRVVTNAHVTKAAESAGADAPALVVQVRSGASAWTLRQARVLENNHEQDLALLQIDGPAVAALGIGASDQVREGEDFAFMGFPVGGLLGFSSVTHRAIVSSITTMALPSPTSQQLSERAIRSMRSGPQQVFQLDATAYPGNSGGPLFDPRSGAVFGVISMVLVKGTRESALSQPSGITYAIPSRYVSEMLARHP</sequence>
<reference evidence="4 5" key="1">
    <citation type="submission" date="2023-03" db="EMBL/GenBank/DDBJ databases">
        <title>Diaphorobacter basophil sp. nov., isolated from a sewage-treatment plant.</title>
        <authorList>
            <person name="Yang K."/>
        </authorList>
    </citation>
    <scope>NUCLEOTIDE SEQUENCE [LARGE SCALE GENOMIC DNA]</scope>
    <source>
        <strain evidence="4 5">Y-1</strain>
    </source>
</reference>
<dbReference type="RefSeq" id="WP_317701417.1">
    <property type="nucleotide sequence ID" value="NZ_CP136921.1"/>
</dbReference>
<dbReference type="InterPro" id="IPR043504">
    <property type="entry name" value="Peptidase_S1_PA_chymotrypsin"/>
</dbReference>
<accession>A0ABZ0J1M9</accession>
<evidence type="ECO:0000313" key="5">
    <source>
        <dbReference type="Proteomes" id="UP001303211"/>
    </source>
</evidence>
<proteinExistence type="inferred from homology"/>
<evidence type="ECO:0000313" key="4">
    <source>
        <dbReference type="EMBL" id="WOO31948.1"/>
    </source>
</evidence>
<organism evidence="4 5">
    <name type="scientific">Diaphorobacter limosus</name>
    <dbReference type="NCBI Taxonomy" id="3036128"/>
    <lineage>
        <taxon>Bacteria</taxon>
        <taxon>Pseudomonadati</taxon>
        <taxon>Pseudomonadota</taxon>
        <taxon>Betaproteobacteria</taxon>
        <taxon>Burkholderiales</taxon>
        <taxon>Comamonadaceae</taxon>
        <taxon>Diaphorobacter</taxon>
    </lineage>
</organism>
<dbReference type="Proteomes" id="UP001303211">
    <property type="component" value="Chromosome"/>
</dbReference>
<evidence type="ECO:0000256" key="2">
    <source>
        <dbReference type="ARBA" id="ARBA00022670"/>
    </source>
</evidence>
<dbReference type="PANTHER" id="PTHR43343:SF3">
    <property type="entry name" value="PROTEASE DO-LIKE 8, CHLOROPLASTIC"/>
    <property type="match status" value="1"/>
</dbReference>
<name>A0ABZ0J1M9_9BURK</name>
<dbReference type="InterPro" id="IPR051201">
    <property type="entry name" value="Chloro_Bact_Ser_Proteases"/>
</dbReference>